<proteinExistence type="inferred from homology"/>
<evidence type="ECO:0000256" key="4">
    <source>
        <dbReference type="ARBA" id="ARBA00022475"/>
    </source>
</evidence>
<accession>A0AAJ1U2F2</accession>
<evidence type="ECO:0000256" key="7">
    <source>
        <dbReference type="ARBA" id="ARBA00023136"/>
    </source>
</evidence>
<name>A0AAJ1U2F2_9ACTN</name>
<keyword evidence="5 8" id="KW-0812">Transmembrane</keyword>
<feature type="transmembrane region" description="Helical" evidence="8">
    <location>
        <begin position="277"/>
        <end position="299"/>
    </location>
</feature>
<feature type="transmembrane region" description="Helical" evidence="8">
    <location>
        <begin position="353"/>
        <end position="375"/>
    </location>
</feature>
<dbReference type="GO" id="GO:0042910">
    <property type="term" value="F:xenobiotic transmembrane transporter activity"/>
    <property type="evidence" value="ECO:0007669"/>
    <property type="project" value="InterPro"/>
</dbReference>
<evidence type="ECO:0000256" key="8">
    <source>
        <dbReference type="SAM" id="Phobius"/>
    </source>
</evidence>
<feature type="transmembrane region" description="Helical" evidence="8">
    <location>
        <begin position="127"/>
        <end position="152"/>
    </location>
</feature>
<feature type="transmembrane region" description="Helical" evidence="8">
    <location>
        <begin position="414"/>
        <end position="433"/>
    </location>
</feature>
<evidence type="ECO:0000256" key="5">
    <source>
        <dbReference type="ARBA" id="ARBA00022692"/>
    </source>
</evidence>
<evidence type="ECO:0000256" key="2">
    <source>
        <dbReference type="ARBA" id="ARBA00010199"/>
    </source>
</evidence>
<dbReference type="InterPro" id="IPR048279">
    <property type="entry name" value="MdtK-like"/>
</dbReference>
<feature type="transmembrane region" description="Helical" evidence="8">
    <location>
        <begin position="387"/>
        <end position="408"/>
    </location>
</feature>
<dbReference type="InterPro" id="IPR044644">
    <property type="entry name" value="DinF-like"/>
</dbReference>
<evidence type="ECO:0000313" key="10">
    <source>
        <dbReference type="Proteomes" id="UP001239215"/>
    </source>
</evidence>
<dbReference type="GO" id="GO:0005886">
    <property type="term" value="C:plasma membrane"/>
    <property type="evidence" value="ECO:0007669"/>
    <property type="project" value="UniProtKB-SubCell"/>
</dbReference>
<feature type="transmembrane region" description="Helical" evidence="8">
    <location>
        <begin position="320"/>
        <end position="341"/>
    </location>
</feature>
<evidence type="ECO:0000256" key="6">
    <source>
        <dbReference type="ARBA" id="ARBA00022989"/>
    </source>
</evidence>
<feature type="transmembrane region" description="Helical" evidence="8">
    <location>
        <begin position="192"/>
        <end position="214"/>
    </location>
</feature>
<dbReference type="GO" id="GO:0015297">
    <property type="term" value="F:antiporter activity"/>
    <property type="evidence" value="ECO:0007669"/>
    <property type="project" value="InterPro"/>
</dbReference>
<sequence length="447" mass="45329">MLGPRDREILRLAVPAFLALVAEPLYLLADAAIVGHLGTAELAGLGIAAVVLQTFVGLCVFLAYGTTAAVARLLGAGDLRRALDQGIDGIWLAVLLGVLVMAVGIPLSRPLVAVFGAGEAVTDLGATYLRVSLLGAVPLLVMLAATGVLRGLQDVTTPLVVAIAGNALNVVLNLVLVFGAGPVPALGIAGSALGSVIAQTLSALALVVVVARGAHRHGASLRPRLPGIRAAGRAGVPLVVRTLTLRAALIVTTYAATLTAVRGTGADEAVTLAAHQLAATLWGFLAFVLDAIAIAAQALTGRSLGAGDREGTRDTTRRMVQWGVGSGVVTGVLLAASSPWLPRLFTPDASVHPLLTAALLVIALGQPLAGVVFVLDGVLIGAGDGVYLAWGGLAVLVVYAPVVLGLALLAPHLVAVWVALTFVFMGARAVVLLRRARTDAWMVTGAA</sequence>
<comment type="caution">
    <text evidence="9">The sequence shown here is derived from an EMBL/GenBank/DDBJ whole genome shotgun (WGS) entry which is preliminary data.</text>
</comment>
<comment type="similarity">
    <text evidence="2">Belongs to the multi antimicrobial extrusion (MATE) (TC 2.A.66.1) family.</text>
</comment>
<dbReference type="Proteomes" id="UP001239215">
    <property type="component" value="Unassembled WGS sequence"/>
</dbReference>
<dbReference type="NCBIfam" id="TIGR00797">
    <property type="entry name" value="matE"/>
    <property type="match status" value="1"/>
</dbReference>
<dbReference type="RefSeq" id="WP_307202982.1">
    <property type="nucleotide sequence ID" value="NZ_JAUTAN010000001.1"/>
</dbReference>
<dbReference type="CDD" id="cd13136">
    <property type="entry name" value="MATE_DinF_like"/>
    <property type="match status" value="1"/>
</dbReference>
<comment type="subcellular location">
    <subcellularLocation>
        <location evidence="1">Cell membrane</location>
        <topology evidence="1">Multi-pass membrane protein</topology>
    </subcellularLocation>
</comment>
<gene>
    <name evidence="9" type="ORF">QE405_003408</name>
</gene>
<feature type="transmembrane region" description="Helical" evidence="8">
    <location>
        <begin position="86"/>
        <end position="107"/>
    </location>
</feature>
<dbReference type="PANTHER" id="PTHR42893:SF46">
    <property type="entry name" value="PROTEIN DETOXIFICATION 44, CHLOROPLASTIC"/>
    <property type="match status" value="1"/>
</dbReference>
<dbReference type="InterPro" id="IPR002528">
    <property type="entry name" value="MATE_fam"/>
</dbReference>
<dbReference type="PIRSF" id="PIRSF006603">
    <property type="entry name" value="DinF"/>
    <property type="match status" value="1"/>
</dbReference>
<feature type="transmembrane region" description="Helical" evidence="8">
    <location>
        <begin position="235"/>
        <end position="257"/>
    </location>
</feature>
<keyword evidence="4" id="KW-1003">Cell membrane</keyword>
<reference evidence="9" key="1">
    <citation type="submission" date="2023-07" db="EMBL/GenBank/DDBJ databases">
        <title>Functional and genomic diversity of the sorghum phyllosphere microbiome.</title>
        <authorList>
            <person name="Shade A."/>
        </authorList>
    </citation>
    <scope>NUCLEOTIDE SEQUENCE</scope>
    <source>
        <strain evidence="9">SORGH_AS_1067</strain>
    </source>
</reference>
<evidence type="ECO:0000256" key="1">
    <source>
        <dbReference type="ARBA" id="ARBA00004651"/>
    </source>
</evidence>
<keyword evidence="7 8" id="KW-0472">Membrane</keyword>
<keyword evidence="3" id="KW-0813">Transport</keyword>
<protein>
    <submittedName>
        <fullName evidence="9">MATE family efflux protein</fullName>
    </submittedName>
</protein>
<feature type="transmembrane region" description="Helical" evidence="8">
    <location>
        <begin position="12"/>
        <end position="33"/>
    </location>
</feature>
<dbReference type="AlphaFoldDB" id="A0AAJ1U2F2"/>
<feature type="transmembrane region" description="Helical" evidence="8">
    <location>
        <begin position="159"/>
        <end position="180"/>
    </location>
</feature>
<dbReference type="EMBL" id="JAUTAN010000001">
    <property type="protein sequence ID" value="MDQ1106124.1"/>
    <property type="molecule type" value="Genomic_DNA"/>
</dbReference>
<dbReference type="PANTHER" id="PTHR42893">
    <property type="entry name" value="PROTEIN DETOXIFICATION 44, CHLOROPLASTIC-RELATED"/>
    <property type="match status" value="1"/>
</dbReference>
<feature type="transmembrane region" description="Helical" evidence="8">
    <location>
        <begin position="45"/>
        <end position="74"/>
    </location>
</feature>
<dbReference type="Pfam" id="PF01554">
    <property type="entry name" value="MatE"/>
    <property type="match status" value="2"/>
</dbReference>
<organism evidence="9 10">
    <name type="scientific">Nocardioides zeae</name>
    <dbReference type="NCBI Taxonomy" id="1457234"/>
    <lineage>
        <taxon>Bacteria</taxon>
        <taxon>Bacillati</taxon>
        <taxon>Actinomycetota</taxon>
        <taxon>Actinomycetes</taxon>
        <taxon>Propionibacteriales</taxon>
        <taxon>Nocardioidaceae</taxon>
        <taxon>Nocardioides</taxon>
    </lineage>
</organism>
<keyword evidence="6 8" id="KW-1133">Transmembrane helix</keyword>
<evidence type="ECO:0000256" key="3">
    <source>
        <dbReference type="ARBA" id="ARBA00022448"/>
    </source>
</evidence>
<evidence type="ECO:0000313" key="9">
    <source>
        <dbReference type="EMBL" id="MDQ1106124.1"/>
    </source>
</evidence>